<dbReference type="GO" id="GO:0006396">
    <property type="term" value="P:RNA processing"/>
    <property type="evidence" value="ECO:0007669"/>
    <property type="project" value="InterPro"/>
</dbReference>
<protein>
    <recommendedName>
        <fullName evidence="2">Wbp11/ELF5/Saf1 N-terminal domain-containing protein</fullName>
    </recommendedName>
</protein>
<feature type="domain" description="Wbp11/ELF5/Saf1 N-terminal" evidence="2">
    <location>
        <begin position="9"/>
        <end position="82"/>
    </location>
</feature>
<dbReference type="AlphaFoldDB" id="A0A9W8BMX8"/>
<dbReference type="OrthoDB" id="205569at2759"/>
<reference evidence="3" key="1">
    <citation type="submission" date="2022-07" db="EMBL/GenBank/DDBJ databases">
        <title>Phylogenomic reconstructions and comparative analyses of Kickxellomycotina fungi.</title>
        <authorList>
            <person name="Reynolds N.K."/>
            <person name="Stajich J.E."/>
            <person name="Barry K."/>
            <person name="Grigoriev I.V."/>
            <person name="Crous P."/>
            <person name="Smith M.E."/>
        </authorList>
    </citation>
    <scope>NUCLEOTIDE SEQUENCE</scope>
    <source>
        <strain evidence="3">IMI 214461</strain>
    </source>
</reference>
<name>A0A9W8BMX8_9FUNG</name>
<feature type="compositionally biased region" description="Polar residues" evidence="1">
    <location>
        <begin position="425"/>
        <end position="440"/>
    </location>
</feature>
<feature type="compositionally biased region" description="Polar residues" evidence="1">
    <location>
        <begin position="175"/>
        <end position="185"/>
    </location>
</feature>
<evidence type="ECO:0000256" key="1">
    <source>
        <dbReference type="SAM" id="MobiDB-lite"/>
    </source>
</evidence>
<keyword evidence="4" id="KW-1185">Reference proteome</keyword>
<feature type="compositionally biased region" description="Polar residues" evidence="1">
    <location>
        <begin position="222"/>
        <end position="241"/>
    </location>
</feature>
<dbReference type="EMBL" id="JANBQF010000032">
    <property type="protein sequence ID" value="KAJ2007240.1"/>
    <property type="molecule type" value="Genomic_DNA"/>
</dbReference>
<evidence type="ECO:0000313" key="4">
    <source>
        <dbReference type="Proteomes" id="UP001150907"/>
    </source>
</evidence>
<dbReference type="InterPro" id="IPR019007">
    <property type="entry name" value="Wbp11/ELF5/Saf1_N"/>
</dbReference>
<comment type="caution">
    <text evidence="3">The sequence shown here is derived from an EMBL/GenBank/DDBJ whole genome shotgun (WGS) entry which is preliminary data.</text>
</comment>
<feature type="region of interest" description="Disordered" evidence="1">
    <location>
        <begin position="1"/>
        <end position="41"/>
    </location>
</feature>
<proteinExistence type="predicted"/>
<feature type="region of interest" description="Disordered" evidence="1">
    <location>
        <begin position="418"/>
        <end position="452"/>
    </location>
</feature>
<evidence type="ECO:0000259" key="2">
    <source>
        <dbReference type="Pfam" id="PF09429"/>
    </source>
</evidence>
<dbReference type="Pfam" id="PF09429">
    <property type="entry name" value="Wbp11"/>
    <property type="match status" value="1"/>
</dbReference>
<feature type="region of interest" description="Disordered" evidence="1">
    <location>
        <begin position="163"/>
        <end position="331"/>
    </location>
</feature>
<sequence length="463" mass="49945">MGKSGSLGANPADAFRKKMQEREAKRNKEVREKMREASWVSKDTAKMERKIEQYRKIVRVRKMTDAEKEKLQSMEAELKDVREKQKAAGITFKKREAADQTAGYDPLAAAEMRDPGYARAGTSALLEEDEYSDSDDNDVIDTAMLGQIVSLDQEEWNGSSIASVASKPHIAPGSCTDTNKGTSLLTGADSLPPMPLGTPPLSPEDLGFDKGWPPIPSGPSPLYQQHNPRPSRQIGTHSQNHGPRPLSGDSFRPHHSFANSQRQERRPHPYAHRSADGRGPGLARPPRPSIPQGVSLSQPPPIPPGFSHPSGGPPMFAGVPRPPARPLRPASATVLAAEPQVRNLKKELTNLVPAALARKSKNKERQQVLAAVPLVPRMVVNAAPDIDAGPGSSPGLSIGPSTGILGAMRPVSGVRFSAHAVAPPESSQATLNAKPSQQGAKSRKDPSLDDEYQRFIKQMDGLL</sequence>
<feature type="compositionally biased region" description="Basic and acidic residues" evidence="1">
    <location>
        <begin position="14"/>
        <end position="36"/>
    </location>
</feature>
<feature type="compositionally biased region" description="Pro residues" evidence="1">
    <location>
        <begin position="192"/>
        <end position="202"/>
    </location>
</feature>
<organism evidence="3 4">
    <name type="scientific">Coemansia thaxteri</name>
    <dbReference type="NCBI Taxonomy" id="2663907"/>
    <lineage>
        <taxon>Eukaryota</taxon>
        <taxon>Fungi</taxon>
        <taxon>Fungi incertae sedis</taxon>
        <taxon>Zoopagomycota</taxon>
        <taxon>Kickxellomycotina</taxon>
        <taxon>Kickxellomycetes</taxon>
        <taxon>Kickxellales</taxon>
        <taxon>Kickxellaceae</taxon>
        <taxon>Coemansia</taxon>
    </lineage>
</organism>
<accession>A0A9W8BMX8</accession>
<feature type="compositionally biased region" description="Basic and acidic residues" evidence="1">
    <location>
        <begin position="442"/>
        <end position="452"/>
    </location>
</feature>
<evidence type="ECO:0000313" key="3">
    <source>
        <dbReference type="EMBL" id="KAJ2007240.1"/>
    </source>
</evidence>
<gene>
    <name evidence="3" type="ORF">H4R26_000904</name>
</gene>
<dbReference type="Proteomes" id="UP001150907">
    <property type="component" value="Unassembled WGS sequence"/>
</dbReference>